<dbReference type="SUPFAM" id="SSF54695">
    <property type="entry name" value="POZ domain"/>
    <property type="match status" value="1"/>
</dbReference>
<dbReference type="InterPro" id="IPR015915">
    <property type="entry name" value="Kelch-typ_b-propeller"/>
</dbReference>
<dbReference type="Gene3D" id="3.30.710.10">
    <property type="entry name" value="Potassium Channel Kv1.1, Chain A"/>
    <property type="match status" value="1"/>
</dbReference>
<dbReference type="PANTHER" id="PTHR24412">
    <property type="entry name" value="KELCH PROTEIN"/>
    <property type="match status" value="1"/>
</dbReference>
<dbReference type="PANTHER" id="PTHR24412:SF489">
    <property type="entry name" value="RING FINGER DOMAIN AND KELCH REPEAT-CONTAINING PROTEIN DDB_G0271372"/>
    <property type="match status" value="1"/>
</dbReference>
<dbReference type="CDD" id="cd18186">
    <property type="entry name" value="BTB_POZ_ZBTB_KLHL-like"/>
    <property type="match status" value="1"/>
</dbReference>
<accession>A0A8S1J1Y6</accession>
<keyword evidence="3" id="KW-0677">Repeat</keyword>
<dbReference type="InterPro" id="IPR011333">
    <property type="entry name" value="SKP1/BTB/POZ_sf"/>
</dbReference>
<dbReference type="AlphaFoldDB" id="A0A8S1J1Y6"/>
<evidence type="ECO:0000259" key="4">
    <source>
        <dbReference type="PROSITE" id="PS50097"/>
    </source>
</evidence>
<keyword evidence="2" id="KW-0880">Kelch repeat</keyword>
<evidence type="ECO:0000313" key="5">
    <source>
        <dbReference type="EMBL" id="CAD7701753.1"/>
    </source>
</evidence>
<evidence type="ECO:0000256" key="1">
    <source>
        <dbReference type="ARBA" id="ARBA00004906"/>
    </source>
</evidence>
<gene>
    <name evidence="5" type="ORF">OSTQU699_LOCUS7110</name>
</gene>
<keyword evidence="6" id="KW-1185">Reference proteome</keyword>
<feature type="domain" description="BTB" evidence="4">
    <location>
        <begin position="285"/>
        <end position="352"/>
    </location>
</feature>
<organism evidence="5 6">
    <name type="scientific">Ostreobium quekettii</name>
    <dbReference type="NCBI Taxonomy" id="121088"/>
    <lineage>
        <taxon>Eukaryota</taxon>
        <taxon>Viridiplantae</taxon>
        <taxon>Chlorophyta</taxon>
        <taxon>core chlorophytes</taxon>
        <taxon>Ulvophyceae</taxon>
        <taxon>TCBD clade</taxon>
        <taxon>Bryopsidales</taxon>
        <taxon>Ostreobineae</taxon>
        <taxon>Ostreobiaceae</taxon>
        <taxon>Ostreobium</taxon>
    </lineage>
</organism>
<dbReference type="SMART" id="SM00225">
    <property type="entry name" value="BTB"/>
    <property type="match status" value="1"/>
</dbReference>
<dbReference type="InterPro" id="IPR000210">
    <property type="entry name" value="BTB/POZ_dom"/>
</dbReference>
<dbReference type="OrthoDB" id="546239at2759"/>
<protein>
    <recommendedName>
        <fullName evidence="4">BTB domain-containing protein</fullName>
    </recommendedName>
</protein>
<dbReference type="Gene3D" id="2.120.10.80">
    <property type="entry name" value="Kelch-type beta propeller"/>
    <property type="match status" value="1"/>
</dbReference>
<comment type="pathway">
    <text evidence="1">Protein modification; protein ubiquitination.</text>
</comment>
<evidence type="ECO:0000256" key="3">
    <source>
        <dbReference type="ARBA" id="ARBA00022737"/>
    </source>
</evidence>
<dbReference type="Pfam" id="PF24681">
    <property type="entry name" value="Kelch_KLHDC2_KLHL20_DRC7"/>
    <property type="match status" value="1"/>
</dbReference>
<dbReference type="Pfam" id="PF00651">
    <property type="entry name" value="BTB"/>
    <property type="match status" value="1"/>
</dbReference>
<proteinExistence type="predicted"/>
<reference evidence="5" key="1">
    <citation type="submission" date="2020-12" db="EMBL/GenBank/DDBJ databases">
        <authorList>
            <person name="Iha C."/>
        </authorList>
    </citation>
    <scope>NUCLEOTIDE SEQUENCE</scope>
</reference>
<dbReference type="SUPFAM" id="SSF50965">
    <property type="entry name" value="Galactose oxidase, central domain"/>
    <property type="match status" value="1"/>
</dbReference>
<evidence type="ECO:0000256" key="2">
    <source>
        <dbReference type="ARBA" id="ARBA00022441"/>
    </source>
</evidence>
<dbReference type="InterPro" id="IPR011043">
    <property type="entry name" value="Gal_Oxase/kelch_b-propeller"/>
</dbReference>
<name>A0A8S1J1Y6_9CHLO</name>
<dbReference type="Proteomes" id="UP000708148">
    <property type="component" value="Unassembled WGS sequence"/>
</dbReference>
<evidence type="ECO:0000313" key="6">
    <source>
        <dbReference type="Proteomes" id="UP000708148"/>
    </source>
</evidence>
<dbReference type="PROSITE" id="PS50097">
    <property type="entry name" value="BTB"/>
    <property type="match status" value="1"/>
</dbReference>
<dbReference type="EMBL" id="CAJHUC010001626">
    <property type="protein sequence ID" value="CAD7701753.1"/>
    <property type="molecule type" value="Genomic_DNA"/>
</dbReference>
<comment type="caution">
    <text evidence="5">The sequence shown here is derived from an EMBL/GenBank/DDBJ whole genome shotgun (WGS) entry which is preliminary data.</text>
</comment>
<sequence length="424" mass="46966">MGTGRIGERTPCVAALDLRSRWWRRIETTGPTPACIGDTFTYFDAEPYGDVLVAASQDGIYSFSFSESRWKELYRAPLPSNLWSNYHATLRGQELYLFGWSDAFLAYRDSDEPEPSPSSLHMHKFNLHTGVWSNVVYFGTPPSPRERSTACQIDDKWVVHGGISGVLTSDSLSDTYVFNFTSRVWDRVACGRHRPSPRGNHAAARMGKHHIAHVGGRVNWHGQNRALSTPCVAVECLRLVTPSEDAMPSVGADEDLGALMVMSDTQTTSLLHPLRRKLFKSRHLSDVELVVEGLALPCHRLVLAEASAVFRGMWASDMADSHSERVELSGVRADVMEVLLRYMYCCLEEVPAEMAVEVFQAADRFGPTSTPTTWSSTGCWARRTAAPSCASGARSSRQSTCRRWLPARSCAPSKTPTPPPRAPS</sequence>